<dbReference type="Pfam" id="PF21983">
    <property type="entry name" value="NikA-like"/>
    <property type="match status" value="1"/>
</dbReference>
<evidence type="ECO:0000313" key="2">
    <source>
        <dbReference type="EMBL" id="KXG77138.1"/>
    </source>
</evidence>
<dbReference type="PATRIC" id="fig|520762.4.peg.747"/>
<name>A0A140L9B3_9FIRM</name>
<reference evidence="2 3" key="1">
    <citation type="submission" date="2015-12" db="EMBL/GenBank/DDBJ databases">
        <title>Draft genome sequence of the thermoanaerobe Thermotalea metallivorans, an isolate from the runoff channel of the Great Artesian Basin, Australia.</title>
        <authorList>
            <person name="Patel B.K."/>
        </authorList>
    </citation>
    <scope>NUCLEOTIDE SEQUENCE [LARGE SCALE GENOMIC DNA]</scope>
    <source>
        <strain evidence="2 3">B2-1</strain>
    </source>
</reference>
<feature type="region of interest" description="Disordered" evidence="1">
    <location>
        <begin position="102"/>
        <end position="123"/>
    </location>
</feature>
<accession>A0A140L9B3</accession>
<proteinExistence type="predicted"/>
<sequence>MLKRSIKITFRLNAQECQRLKKQVKKTGLSQEAFIRTLINGYVPKELPPPDYYAMMRELHAIGSNLNQIAAKANATGHIDRTVFQYEANRLRKAVLDIQAAVTSPERRENNGNHGDMGCDRPP</sequence>
<dbReference type="AlphaFoldDB" id="A0A140L9B3"/>
<organism evidence="2 3">
    <name type="scientific">Thermotalea metallivorans</name>
    <dbReference type="NCBI Taxonomy" id="520762"/>
    <lineage>
        <taxon>Bacteria</taxon>
        <taxon>Bacillati</taxon>
        <taxon>Bacillota</taxon>
        <taxon>Clostridia</taxon>
        <taxon>Peptostreptococcales</taxon>
        <taxon>Thermotaleaceae</taxon>
        <taxon>Thermotalea</taxon>
    </lineage>
</organism>
<gene>
    <name evidence="2" type="ORF">AN619_06680</name>
</gene>
<dbReference type="OrthoDB" id="9796842at2"/>
<feature type="compositionally biased region" description="Basic and acidic residues" evidence="1">
    <location>
        <begin position="105"/>
        <end position="123"/>
    </location>
</feature>
<evidence type="ECO:0000256" key="1">
    <source>
        <dbReference type="SAM" id="MobiDB-lite"/>
    </source>
</evidence>
<protein>
    <submittedName>
        <fullName evidence="2">Uncharacterized protein</fullName>
    </submittedName>
</protein>
<comment type="caution">
    <text evidence="2">The sequence shown here is derived from an EMBL/GenBank/DDBJ whole genome shotgun (WGS) entry which is preliminary data.</text>
</comment>
<dbReference type="STRING" id="520762.AN619_06680"/>
<evidence type="ECO:0000313" key="3">
    <source>
        <dbReference type="Proteomes" id="UP000070456"/>
    </source>
</evidence>
<keyword evidence="3" id="KW-1185">Reference proteome</keyword>
<dbReference type="InterPro" id="IPR053842">
    <property type="entry name" value="NikA-like"/>
</dbReference>
<dbReference type="Proteomes" id="UP000070456">
    <property type="component" value="Unassembled WGS sequence"/>
</dbReference>
<dbReference type="EMBL" id="LOEE01000019">
    <property type="protein sequence ID" value="KXG77138.1"/>
    <property type="molecule type" value="Genomic_DNA"/>
</dbReference>
<dbReference type="RefSeq" id="WP_068555051.1">
    <property type="nucleotide sequence ID" value="NZ_LOEE01000019.1"/>
</dbReference>